<dbReference type="InterPro" id="IPR001208">
    <property type="entry name" value="MCM_dom"/>
</dbReference>
<dbReference type="AlphaFoldDB" id="A0A1W1H758"/>
<dbReference type="Gene3D" id="3.40.50.300">
    <property type="entry name" value="P-loop containing nucleotide triphosphate hydrolases"/>
    <property type="match status" value="1"/>
</dbReference>
<dbReference type="InterPro" id="IPR027417">
    <property type="entry name" value="P-loop_NTPase"/>
</dbReference>
<dbReference type="GO" id="GO:0003677">
    <property type="term" value="F:DNA binding"/>
    <property type="evidence" value="ECO:0007669"/>
    <property type="project" value="InterPro"/>
</dbReference>
<protein>
    <submittedName>
        <fullName evidence="5">Competence protein ComM</fullName>
    </submittedName>
</protein>
<dbReference type="InterPro" id="IPR014721">
    <property type="entry name" value="Ribsml_uS5_D2-typ_fold_subgr"/>
</dbReference>
<evidence type="ECO:0000313" key="6">
    <source>
        <dbReference type="Proteomes" id="UP000191931"/>
    </source>
</evidence>
<dbReference type="PRINTS" id="PR01657">
    <property type="entry name" value="MCMFAMILY"/>
</dbReference>
<dbReference type="SMART" id="SM00382">
    <property type="entry name" value="AAA"/>
    <property type="match status" value="1"/>
</dbReference>
<dbReference type="InterPro" id="IPR004482">
    <property type="entry name" value="Mg_chelat-rel"/>
</dbReference>
<evidence type="ECO:0000313" key="5">
    <source>
        <dbReference type="EMBL" id="SLM28289.1"/>
    </source>
</evidence>
<keyword evidence="2" id="KW-0547">Nucleotide-binding</keyword>
<dbReference type="SUPFAM" id="SSF54211">
    <property type="entry name" value="Ribosomal protein S5 domain 2-like"/>
    <property type="match status" value="1"/>
</dbReference>
<dbReference type="Gene3D" id="3.30.230.10">
    <property type="match status" value="1"/>
</dbReference>
<proteinExistence type="inferred from homology"/>
<dbReference type="Pfam" id="PF13541">
    <property type="entry name" value="ChlI"/>
    <property type="match status" value="1"/>
</dbReference>
<dbReference type="InterPro" id="IPR045006">
    <property type="entry name" value="CHLI-like"/>
</dbReference>
<keyword evidence="6" id="KW-1185">Reference proteome</keyword>
<evidence type="ECO:0000256" key="2">
    <source>
        <dbReference type="ARBA" id="ARBA00022741"/>
    </source>
</evidence>
<sequence length="545" mass="58991">MTAIIEEMKNNRGGYRVLSRVNSSAVAGISGYKVEVEVDISFGLPVFNMVGLPEIAVRESRERVKTAIKNSGYAFPMDRITVNLAPADVKKEGTAFDLPVAMAILAASKIVSGEHFKDYFILGELSLDGRIKSVSGVLPSVLCAREHGARGVIVPFESRLEASMVKGIEVLPVKYLGEVVEFFTGIRRIEPFASDVNAILASGGVSVDGSKTNLSDNGEKGTEEEPCDVGSALDYCDVAGQSHAKRALEIAAAGGHNICMAGPPGSGKTMLARRIITILPPLSFNEALETTQVYSVAGLLKEDMPLVTKRPFRSPHHTISSPGLVGGGLRPEPGEVSLAHNGLLFLDELPEFKRNVLEVLRQPLEDGVIRISRAGAKVKYPSVFMLVAAMNPCPCGYFGDSVRDCTCTESQIQRYRARISGPLMDRIDIHIQVPAVSYGELTGNSCAETSSQIRKRVMAARDIQIHRFKGKSVFCNSGMGSRDIKIFCEMETAASSILEMAVDRLGLSARAYSRVLKVARTIADLDGSDEILRQHVAEAVQYREL</sequence>
<dbReference type="InterPro" id="IPR025158">
    <property type="entry name" value="Mg_chelat-rel_C"/>
</dbReference>
<keyword evidence="3" id="KW-0067">ATP-binding</keyword>
<reference evidence="5 6" key="1">
    <citation type="submission" date="2017-03" db="EMBL/GenBank/DDBJ databases">
        <authorList>
            <person name="Afonso C.L."/>
            <person name="Miller P.J."/>
            <person name="Scott M.A."/>
            <person name="Spackman E."/>
            <person name="Goraichik I."/>
            <person name="Dimitrov K.M."/>
            <person name="Suarez D.L."/>
            <person name="Swayne D.E."/>
        </authorList>
    </citation>
    <scope>NUCLEOTIDE SEQUENCE [LARGE SCALE GENOMIC DNA]</scope>
    <source>
        <strain evidence="5">PRJEB14757</strain>
    </source>
</reference>
<evidence type="ECO:0000256" key="3">
    <source>
        <dbReference type="ARBA" id="ARBA00022840"/>
    </source>
</evidence>
<dbReference type="STRING" id="1246637.MTBBW1_1300029"/>
<dbReference type="InterPro" id="IPR000523">
    <property type="entry name" value="Mg_chelatse_chII-like_cat_dom"/>
</dbReference>
<feature type="domain" description="AAA+ ATPase" evidence="4">
    <location>
        <begin position="254"/>
        <end position="437"/>
    </location>
</feature>
<dbReference type="SUPFAM" id="SSF52540">
    <property type="entry name" value="P-loop containing nucleoside triphosphate hydrolases"/>
    <property type="match status" value="1"/>
</dbReference>
<dbReference type="Pfam" id="PF13335">
    <property type="entry name" value="Mg_chelatase_C"/>
    <property type="match status" value="1"/>
</dbReference>
<organism evidence="5 6">
    <name type="scientific">Desulfamplus magnetovallimortis</name>
    <dbReference type="NCBI Taxonomy" id="1246637"/>
    <lineage>
        <taxon>Bacteria</taxon>
        <taxon>Pseudomonadati</taxon>
        <taxon>Thermodesulfobacteriota</taxon>
        <taxon>Desulfobacteria</taxon>
        <taxon>Desulfobacterales</taxon>
        <taxon>Desulfobacteraceae</taxon>
        <taxon>Desulfamplus</taxon>
    </lineage>
</organism>
<dbReference type="GO" id="GO:0005524">
    <property type="term" value="F:ATP binding"/>
    <property type="evidence" value="ECO:0007669"/>
    <property type="project" value="UniProtKB-KW"/>
</dbReference>
<accession>A0A1W1H758</accession>
<dbReference type="Pfam" id="PF01078">
    <property type="entry name" value="Mg_chelatase"/>
    <property type="match status" value="1"/>
</dbReference>
<gene>
    <name evidence="5" type="primary">comM</name>
    <name evidence="5" type="ORF">MTBBW1_1300029</name>
</gene>
<dbReference type="InterPro" id="IPR003593">
    <property type="entry name" value="AAA+_ATPase"/>
</dbReference>
<dbReference type="EMBL" id="FWEV01000036">
    <property type="protein sequence ID" value="SLM28289.1"/>
    <property type="molecule type" value="Genomic_DNA"/>
</dbReference>
<dbReference type="PANTHER" id="PTHR32039:SF7">
    <property type="entry name" value="COMPETENCE PROTEIN COMM"/>
    <property type="match status" value="1"/>
</dbReference>
<dbReference type="CDD" id="cd00009">
    <property type="entry name" value="AAA"/>
    <property type="match status" value="1"/>
</dbReference>
<name>A0A1W1H758_9BACT</name>
<evidence type="ECO:0000259" key="4">
    <source>
        <dbReference type="SMART" id="SM00382"/>
    </source>
</evidence>
<dbReference type="PANTHER" id="PTHR32039">
    <property type="entry name" value="MAGNESIUM-CHELATASE SUBUNIT CHLI"/>
    <property type="match status" value="1"/>
</dbReference>
<dbReference type="InterPro" id="IPR020568">
    <property type="entry name" value="Ribosomal_Su5_D2-typ_SF"/>
</dbReference>
<dbReference type="Proteomes" id="UP000191931">
    <property type="component" value="Unassembled WGS sequence"/>
</dbReference>
<comment type="similarity">
    <text evidence="1">Belongs to the Mg-chelatase subunits D/I family. ComM subfamily.</text>
</comment>
<evidence type="ECO:0000256" key="1">
    <source>
        <dbReference type="ARBA" id="ARBA00006354"/>
    </source>
</evidence>
<dbReference type="NCBIfam" id="TIGR00368">
    <property type="entry name" value="YifB family Mg chelatase-like AAA ATPase"/>
    <property type="match status" value="1"/>
</dbReference>